<keyword evidence="1" id="KW-1133">Transmembrane helix</keyword>
<dbReference type="Pfam" id="PF04982">
    <property type="entry name" value="TM_HPP"/>
    <property type="match status" value="1"/>
</dbReference>
<proteinExistence type="predicted"/>
<feature type="transmembrane region" description="Helical" evidence="1">
    <location>
        <begin position="151"/>
        <end position="173"/>
    </location>
</feature>
<feature type="domain" description="HPP transmembrane region" evidence="2">
    <location>
        <begin position="20"/>
        <end position="178"/>
    </location>
</feature>
<keyword evidence="1" id="KW-0812">Transmembrane</keyword>
<dbReference type="OrthoDB" id="9811720at2"/>
<keyword evidence="1" id="KW-0472">Membrane</keyword>
<evidence type="ECO:0000256" key="1">
    <source>
        <dbReference type="SAM" id="Phobius"/>
    </source>
</evidence>
<organism evidence="3 4">
    <name type="scientific">Kitasatospora viridis</name>
    <dbReference type="NCBI Taxonomy" id="281105"/>
    <lineage>
        <taxon>Bacteria</taxon>
        <taxon>Bacillati</taxon>
        <taxon>Actinomycetota</taxon>
        <taxon>Actinomycetes</taxon>
        <taxon>Kitasatosporales</taxon>
        <taxon>Streptomycetaceae</taxon>
        <taxon>Kitasatospora</taxon>
    </lineage>
</organism>
<feature type="transmembrane region" description="Helical" evidence="1">
    <location>
        <begin position="24"/>
        <end position="42"/>
    </location>
</feature>
<evidence type="ECO:0000313" key="3">
    <source>
        <dbReference type="EMBL" id="TWF73870.1"/>
    </source>
</evidence>
<protein>
    <submittedName>
        <fullName evidence="3">HPP family protein</fullName>
    </submittedName>
</protein>
<feature type="transmembrane region" description="Helical" evidence="1">
    <location>
        <begin position="110"/>
        <end position="131"/>
    </location>
</feature>
<sequence>MRALLARWQLPTLIEHHDPSGVKALYSAVNAFVSVAVMALIAHYSNEPFLFPSLGPTAFLLFYTPLAAPASPRNTLCGHLIGVLAGYAALAATGLLHTGPNLNDIGWARVGAAAIALGVTCGLMPLFGVAHPPAGATTLIVALGLLRTPRQLAVVMLAVLVLVIQGVLVNRLAGIRYPLWRPVAQGAPSKGSGLPVSGGSRP</sequence>
<evidence type="ECO:0000259" key="2">
    <source>
        <dbReference type="Pfam" id="PF04982"/>
    </source>
</evidence>
<accession>A0A561SG69</accession>
<reference evidence="3 4" key="1">
    <citation type="submission" date="2019-06" db="EMBL/GenBank/DDBJ databases">
        <title>Sequencing the genomes of 1000 actinobacteria strains.</title>
        <authorList>
            <person name="Klenk H.-P."/>
        </authorList>
    </citation>
    <scope>NUCLEOTIDE SEQUENCE [LARGE SCALE GENOMIC DNA]</scope>
    <source>
        <strain evidence="3 4">DSM 44826</strain>
    </source>
</reference>
<evidence type="ECO:0000313" key="4">
    <source>
        <dbReference type="Proteomes" id="UP000317940"/>
    </source>
</evidence>
<dbReference type="Proteomes" id="UP000317940">
    <property type="component" value="Unassembled WGS sequence"/>
</dbReference>
<dbReference type="InterPro" id="IPR058581">
    <property type="entry name" value="TM_HPP"/>
</dbReference>
<dbReference type="EMBL" id="VIWT01000005">
    <property type="protein sequence ID" value="TWF73870.1"/>
    <property type="molecule type" value="Genomic_DNA"/>
</dbReference>
<dbReference type="RefSeq" id="WP_145910782.1">
    <property type="nucleotide sequence ID" value="NZ_BAAAMZ010000001.1"/>
</dbReference>
<dbReference type="InterPro" id="IPR007065">
    <property type="entry name" value="HPP"/>
</dbReference>
<dbReference type="PANTHER" id="PTHR33741:SF5">
    <property type="entry name" value="TRANSMEMBRANE PROTEIN DDB_G0269096-RELATED"/>
    <property type="match status" value="1"/>
</dbReference>
<dbReference type="PANTHER" id="PTHR33741">
    <property type="entry name" value="TRANSMEMBRANE PROTEIN DDB_G0269096-RELATED"/>
    <property type="match status" value="1"/>
</dbReference>
<keyword evidence="4" id="KW-1185">Reference proteome</keyword>
<dbReference type="AlphaFoldDB" id="A0A561SG69"/>
<feature type="transmembrane region" description="Helical" evidence="1">
    <location>
        <begin position="49"/>
        <end position="68"/>
    </location>
</feature>
<feature type="transmembrane region" description="Helical" evidence="1">
    <location>
        <begin position="80"/>
        <end position="98"/>
    </location>
</feature>
<name>A0A561SG69_9ACTN</name>
<comment type="caution">
    <text evidence="3">The sequence shown here is derived from an EMBL/GenBank/DDBJ whole genome shotgun (WGS) entry which is preliminary data.</text>
</comment>
<gene>
    <name evidence="3" type="ORF">FHX73_15497</name>
</gene>